<dbReference type="PROSITE" id="PS51186">
    <property type="entry name" value="GNAT"/>
    <property type="match status" value="1"/>
</dbReference>
<name>A0A4R0HGC7_9ACTN</name>
<dbReference type="AlphaFoldDB" id="A0A4R0HGC7"/>
<proteinExistence type="predicted"/>
<evidence type="ECO:0000256" key="1">
    <source>
        <dbReference type="ARBA" id="ARBA00022679"/>
    </source>
</evidence>
<protein>
    <submittedName>
        <fullName evidence="4">GNAT family N-acetyltransferase</fullName>
    </submittedName>
</protein>
<keyword evidence="2" id="KW-0012">Acyltransferase</keyword>
<dbReference type="Pfam" id="PF00583">
    <property type="entry name" value="Acetyltransf_1"/>
    <property type="match status" value="1"/>
</dbReference>
<sequence length="148" mass="16516">MEDVHLRPATAADDEFLYDLHRRALGDVIEATWGPWDDDVQREFHRKWFAPATVEIILVGGRSAGMVQAAMIEAGVFYISRIEIAPEVQGGGVGATLLRGLVDRARASGANAVELHVLQLNRARDLYERLGFRVVEVEPPKVRMRLVL</sequence>
<organism evidence="4 5">
    <name type="scientific">Kribbella soli</name>
    <dbReference type="NCBI Taxonomy" id="1124743"/>
    <lineage>
        <taxon>Bacteria</taxon>
        <taxon>Bacillati</taxon>
        <taxon>Actinomycetota</taxon>
        <taxon>Actinomycetes</taxon>
        <taxon>Propionibacteriales</taxon>
        <taxon>Kribbellaceae</taxon>
        <taxon>Kribbella</taxon>
    </lineage>
</organism>
<dbReference type="EMBL" id="SJJZ01000002">
    <property type="protein sequence ID" value="TCC07932.1"/>
    <property type="molecule type" value="Genomic_DNA"/>
</dbReference>
<evidence type="ECO:0000313" key="4">
    <source>
        <dbReference type="EMBL" id="TCC07932.1"/>
    </source>
</evidence>
<dbReference type="InterPro" id="IPR050832">
    <property type="entry name" value="Bact_Acetyltransf"/>
</dbReference>
<dbReference type="GO" id="GO:0016747">
    <property type="term" value="F:acyltransferase activity, transferring groups other than amino-acyl groups"/>
    <property type="evidence" value="ECO:0007669"/>
    <property type="project" value="InterPro"/>
</dbReference>
<dbReference type="PANTHER" id="PTHR43877">
    <property type="entry name" value="AMINOALKYLPHOSPHONATE N-ACETYLTRANSFERASE-RELATED-RELATED"/>
    <property type="match status" value="1"/>
</dbReference>
<gene>
    <name evidence="4" type="ORF">E0H45_18520</name>
</gene>
<dbReference type="RefSeq" id="WP_131338877.1">
    <property type="nucleotide sequence ID" value="NZ_SJJZ01000002.1"/>
</dbReference>
<dbReference type="InterPro" id="IPR016181">
    <property type="entry name" value="Acyl_CoA_acyltransferase"/>
</dbReference>
<comment type="caution">
    <text evidence="4">The sequence shown here is derived from an EMBL/GenBank/DDBJ whole genome shotgun (WGS) entry which is preliminary data.</text>
</comment>
<evidence type="ECO:0000259" key="3">
    <source>
        <dbReference type="PROSITE" id="PS51186"/>
    </source>
</evidence>
<dbReference type="Proteomes" id="UP000292346">
    <property type="component" value="Unassembled WGS sequence"/>
</dbReference>
<keyword evidence="5" id="KW-1185">Reference proteome</keyword>
<dbReference type="InterPro" id="IPR000182">
    <property type="entry name" value="GNAT_dom"/>
</dbReference>
<reference evidence="4 5" key="1">
    <citation type="submission" date="2019-02" db="EMBL/GenBank/DDBJ databases">
        <title>Kribbella capetownensis sp. nov. and Kribbella speibonae sp. nov., isolated from soil.</title>
        <authorList>
            <person name="Curtis S.M."/>
            <person name="Norton I."/>
            <person name="Everest G.J."/>
            <person name="Meyers P.R."/>
        </authorList>
    </citation>
    <scope>NUCLEOTIDE SEQUENCE [LARGE SCALE GENOMIC DNA]</scope>
    <source>
        <strain evidence="4 5">KCTC 29219</strain>
    </source>
</reference>
<evidence type="ECO:0000256" key="2">
    <source>
        <dbReference type="ARBA" id="ARBA00023315"/>
    </source>
</evidence>
<dbReference type="CDD" id="cd04301">
    <property type="entry name" value="NAT_SF"/>
    <property type="match status" value="1"/>
</dbReference>
<dbReference type="OrthoDB" id="3172472at2"/>
<keyword evidence="1 4" id="KW-0808">Transferase</keyword>
<dbReference type="SUPFAM" id="SSF55729">
    <property type="entry name" value="Acyl-CoA N-acyltransferases (Nat)"/>
    <property type="match status" value="1"/>
</dbReference>
<dbReference type="Gene3D" id="3.40.630.30">
    <property type="match status" value="1"/>
</dbReference>
<evidence type="ECO:0000313" key="5">
    <source>
        <dbReference type="Proteomes" id="UP000292346"/>
    </source>
</evidence>
<accession>A0A4R0HGC7</accession>
<feature type="domain" description="N-acetyltransferase" evidence="3">
    <location>
        <begin position="4"/>
        <end position="148"/>
    </location>
</feature>